<dbReference type="Pfam" id="PF00176">
    <property type="entry name" value="SNF2-rel_dom"/>
    <property type="match status" value="1"/>
</dbReference>
<keyword evidence="3" id="KW-0347">Helicase</keyword>
<dbReference type="PROSITE" id="PS51194">
    <property type="entry name" value="HELICASE_CTER"/>
    <property type="match status" value="1"/>
</dbReference>
<evidence type="ECO:0000313" key="8">
    <source>
        <dbReference type="Proteomes" id="UP001311799"/>
    </source>
</evidence>
<dbReference type="InterPro" id="IPR038718">
    <property type="entry name" value="SNF2-like_sf"/>
</dbReference>
<dbReference type="PANTHER" id="PTHR45766">
    <property type="entry name" value="DNA ANNEALING HELICASE AND ENDONUCLEASE ZRANB3 FAMILY MEMBER"/>
    <property type="match status" value="1"/>
</dbReference>
<keyword evidence="2" id="KW-0378">Hydrolase</keyword>
<evidence type="ECO:0000256" key="3">
    <source>
        <dbReference type="ARBA" id="ARBA00022806"/>
    </source>
</evidence>
<dbReference type="InterPro" id="IPR001650">
    <property type="entry name" value="Helicase_C-like"/>
</dbReference>
<gene>
    <name evidence="7" type="ORF">RS030_243639</name>
</gene>
<dbReference type="Proteomes" id="UP001311799">
    <property type="component" value="Unassembled WGS sequence"/>
</dbReference>
<reference evidence="7 8" key="1">
    <citation type="submission" date="2023-10" db="EMBL/GenBank/DDBJ databases">
        <title>Comparative genomics analysis reveals potential genetic determinants of host preference in Cryptosporidium xiaoi.</title>
        <authorList>
            <person name="Xiao L."/>
            <person name="Li J."/>
        </authorList>
    </citation>
    <scope>NUCLEOTIDE SEQUENCE [LARGE SCALE GENOMIC DNA]</scope>
    <source>
        <strain evidence="7 8">52996</strain>
    </source>
</reference>
<comment type="caution">
    <text evidence="7">The sequence shown here is derived from an EMBL/GenBank/DDBJ whole genome shotgun (WGS) entry which is preliminary data.</text>
</comment>
<evidence type="ECO:0000259" key="5">
    <source>
        <dbReference type="PROSITE" id="PS51192"/>
    </source>
</evidence>
<evidence type="ECO:0000259" key="6">
    <source>
        <dbReference type="PROSITE" id="PS51194"/>
    </source>
</evidence>
<evidence type="ECO:0000313" key="7">
    <source>
        <dbReference type="EMBL" id="KAK6589030.1"/>
    </source>
</evidence>
<dbReference type="GO" id="GO:0031297">
    <property type="term" value="P:replication fork processing"/>
    <property type="evidence" value="ECO:0007669"/>
    <property type="project" value="TreeGrafter"/>
</dbReference>
<dbReference type="InterPro" id="IPR014001">
    <property type="entry name" value="Helicase_ATP-bd"/>
</dbReference>
<dbReference type="InterPro" id="IPR027417">
    <property type="entry name" value="P-loop_NTPase"/>
</dbReference>
<keyword evidence="4" id="KW-0067">ATP-binding</keyword>
<sequence length="922" mass="105941">MNILDVGKYKGKEFEYVEKNDPGYARWVLSLESPTNRSLVEFSKYLKNKGYGKVGMNITKESNISNESNSFVIVNGLKVPNNSSSHNEANKYNLFSNGMNKSLELGVGNNINNSQEISDSSSGNFLRIEESKIIYDNKSEYIKKNENKRKDFIENNNNMNISSGYDQLNLVIDEKKDDIIIECEKELNELISGATIMGNELNTVLSGKKIKLDCGIIFSLVSPTMFRISSEKNNKSSMSLPKILGDYLKEYKINENIISRKIRLSHTGVYGIDSKPYGSLFIFPGIYYEKLINRIKDRFDCNLSLVPEFILDKFPEFKNYEIEDIDGDYEKISDLTPKYDPNTIDSLDCGICNGCIYENVCYESLNYLKMNYPNLYNSLRPFQKIGVLTGLKKEGRILIGDEMGLGKTLQALSIITYFKNEWPVLIICPSSIRFQWYQQALDWLSPAVSKSNISLIRTSNDEYNRKCSIIIISYDLITRNEHFRSYFGSSFRVVISDESHFLKNSTAKRTQTIVPILHNAKRVILLSGTPALNNPTELYEQINAIVKPNPEFYINLAKKGTNLNNTKKQKKTKGKKQKSFMKVVRDGCEEYSDQSNSSDDLLVDRKKKRLIKQIPKNEGNDLNVLIISPRFPNYLDFAHRYTDIRINKFSHKKEFYGSRNTEELHLFIRKSVMIRRLKKQVLSELPPKQRSRIPLEIKDKSGLKKIKELLSDSNIQLDNTELDDNDLKMSSLHKLTCEIKIQPVQEYIEYLLDSSDDKYVIFAHHHIMLDAIESVLLKRRKNNYSNNQTGYSSGPFLFIRIDGKTSGTKREEYVKEFQSNTNCKIALLSITACGQGLNLTSAGTVIFAELYWVPGTMLQAEDRCHRIGTNYSSINIHYLIAEDTLDDKMWGTLCRKQKIMASTLDGIDKRKNDIQHFIVHER</sequence>
<dbReference type="CDD" id="cd18793">
    <property type="entry name" value="SF2_C_SNF"/>
    <property type="match status" value="1"/>
</dbReference>
<dbReference type="Pfam" id="PF00271">
    <property type="entry name" value="Helicase_C"/>
    <property type="match status" value="1"/>
</dbReference>
<dbReference type="Gene3D" id="3.40.50.10810">
    <property type="entry name" value="Tandem AAA-ATPase domain"/>
    <property type="match status" value="1"/>
</dbReference>
<dbReference type="GO" id="GO:0005524">
    <property type="term" value="F:ATP binding"/>
    <property type="evidence" value="ECO:0007669"/>
    <property type="project" value="UniProtKB-KW"/>
</dbReference>
<keyword evidence="8" id="KW-1185">Reference proteome</keyword>
<dbReference type="GO" id="GO:0043596">
    <property type="term" value="C:nuclear replication fork"/>
    <property type="evidence" value="ECO:0007669"/>
    <property type="project" value="TreeGrafter"/>
</dbReference>
<dbReference type="GO" id="GO:0004520">
    <property type="term" value="F:DNA endonuclease activity"/>
    <property type="evidence" value="ECO:0007669"/>
    <property type="project" value="TreeGrafter"/>
</dbReference>
<dbReference type="Gene3D" id="3.40.50.300">
    <property type="entry name" value="P-loop containing nucleotide triphosphate hydrolases"/>
    <property type="match status" value="1"/>
</dbReference>
<dbReference type="GO" id="GO:0006281">
    <property type="term" value="P:DNA repair"/>
    <property type="evidence" value="ECO:0007669"/>
    <property type="project" value="TreeGrafter"/>
</dbReference>
<dbReference type="EMBL" id="JAWDEY010000016">
    <property type="protein sequence ID" value="KAK6589030.1"/>
    <property type="molecule type" value="Genomic_DNA"/>
</dbReference>
<evidence type="ECO:0008006" key="9">
    <source>
        <dbReference type="Google" id="ProtNLM"/>
    </source>
</evidence>
<organism evidence="7 8">
    <name type="scientific">Cryptosporidium xiaoi</name>
    <dbReference type="NCBI Taxonomy" id="659607"/>
    <lineage>
        <taxon>Eukaryota</taxon>
        <taxon>Sar</taxon>
        <taxon>Alveolata</taxon>
        <taxon>Apicomplexa</taxon>
        <taxon>Conoidasida</taxon>
        <taxon>Coccidia</taxon>
        <taxon>Eucoccidiorida</taxon>
        <taxon>Eimeriorina</taxon>
        <taxon>Cryptosporidiidae</taxon>
        <taxon>Cryptosporidium</taxon>
    </lineage>
</organism>
<dbReference type="SMART" id="SM00487">
    <property type="entry name" value="DEXDc"/>
    <property type="match status" value="1"/>
</dbReference>
<evidence type="ECO:0000256" key="1">
    <source>
        <dbReference type="ARBA" id="ARBA00022741"/>
    </source>
</evidence>
<dbReference type="PROSITE" id="PS51192">
    <property type="entry name" value="HELICASE_ATP_BIND_1"/>
    <property type="match status" value="1"/>
</dbReference>
<dbReference type="InterPro" id="IPR049730">
    <property type="entry name" value="SNF2/RAD54-like_C"/>
</dbReference>
<evidence type="ECO:0000256" key="4">
    <source>
        <dbReference type="ARBA" id="ARBA00022840"/>
    </source>
</evidence>
<dbReference type="SMART" id="SM00490">
    <property type="entry name" value="HELICc"/>
    <property type="match status" value="1"/>
</dbReference>
<dbReference type="GO" id="GO:0004386">
    <property type="term" value="F:helicase activity"/>
    <property type="evidence" value="ECO:0007669"/>
    <property type="project" value="UniProtKB-KW"/>
</dbReference>
<dbReference type="AlphaFoldDB" id="A0AAV9XXV8"/>
<evidence type="ECO:0000256" key="2">
    <source>
        <dbReference type="ARBA" id="ARBA00022801"/>
    </source>
</evidence>
<dbReference type="SUPFAM" id="SSF52540">
    <property type="entry name" value="P-loop containing nucleoside triphosphate hydrolases"/>
    <property type="match status" value="2"/>
</dbReference>
<name>A0AAV9XXV8_9CRYT</name>
<dbReference type="PANTHER" id="PTHR45766:SF3">
    <property type="entry name" value="DNA ANNEALING HELICASE AND ENDONUCLEASE ZRANB3"/>
    <property type="match status" value="1"/>
</dbReference>
<keyword evidence="1" id="KW-0547">Nucleotide-binding</keyword>
<proteinExistence type="predicted"/>
<feature type="domain" description="Helicase C-terminal" evidence="6">
    <location>
        <begin position="743"/>
        <end position="915"/>
    </location>
</feature>
<dbReference type="GO" id="GO:0016787">
    <property type="term" value="F:hydrolase activity"/>
    <property type="evidence" value="ECO:0007669"/>
    <property type="project" value="UniProtKB-KW"/>
</dbReference>
<feature type="domain" description="Helicase ATP-binding" evidence="5">
    <location>
        <begin position="388"/>
        <end position="548"/>
    </location>
</feature>
<accession>A0AAV9XXV8</accession>
<protein>
    <recommendedName>
        <fullName evidence="9">DNA helicase</fullName>
    </recommendedName>
</protein>
<dbReference type="InterPro" id="IPR000330">
    <property type="entry name" value="SNF2_N"/>
</dbReference>